<reference evidence="2 3" key="2">
    <citation type="journal article" date="2003" name="Nat. Biotechnol.">
        <title>Complete genome sequence and comparative analysis of the industrial microorganism Streptomyces avermitilis.</title>
        <authorList>
            <person name="Ikeda H."/>
            <person name="Ishikawa J."/>
            <person name="Hanamoto A."/>
            <person name="Shinose M."/>
            <person name="Kikuchi H."/>
            <person name="Shiba T."/>
            <person name="Sakaki Y."/>
            <person name="Hattori M."/>
            <person name="Omura S."/>
        </authorList>
    </citation>
    <scope>NUCLEOTIDE SEQUENCE [LARGE SCALE GENOMIC DNA]</scope>
    <source>
        <strain evidence="3">ATCC 31267 / DSM 46492 / JCM 5070 / NBRC 14893 / NCIMB 12804 / NRRL 8165 / MA-4680</strain>
    </source>
</reference>
<dbReference type="EMBL" id="BA000030">
    <property type="protein sequence ID" value="BAC68515.1"/>
    <property type="molecule type" value="Genomic_DNA"/>
</dbReference>
<proteinExistence type="predicted"/>
<dbReference type="KEGG" id="sma:SAVERM_805"/>
<feature type="region of interest" description="Disordered" evidence="1">
    <location>
        <begin position="1"/>
        <end position="24"/>
    </location>
</feature>
<accession>Q82PR7</accession>
<dbReference type="AlphaFoldDB" id="Q82PR7"/>
<reference evidence="2 3" key="1">
    <citation type="journal article" date="2001" name="Proc. Natl. Acad. Sci. U.S.A.">
        <title>Genome sequence of an industrial microorganism Streptomyces avermitilis: deducing the ability of producing secondary metabolites.</title>
        <authorList>
            <person name="Omura S."/>
            <person name="Ikeda H."/>
            <person name="Ishikawa J."/>
            <person name="Hanamoto A."/>
            <person name="Takahashi C."/>
            <person name="Shinose M."/>
            <person name="Takahashi Y."/>
            <person name="Horikawa H."/>
            <person name="Nakazawa H."/>
            <person name="Osonoe T."/>
            <person name="Kikuchi H."/>
            <person name="Shiba T."/>
            <person name="Sakaki Y."/>
            <person name="Hattori M."/>
        </authorList>
    </citation>
    <scope>NUCLEOTIDE SEQUENCE [LARGE SCALE GENOMIC DNA]</scope>
    <source>
        <strain evidence="3">ATCC 31267 / DSM 46492 / JCM 5070 / NBRC 14893 / NCIMB 12804 / NRRL 8165 / MA-4680</strain>
    </source>
</reference>
<gene>
    <name evidence="2" type="ORF">SAVERM_805</name>
</gene>
<sequence length="42" mass="4550">MRPKREARPPAPRQGARPGAQVPGCPRCPGHGSRKCRNCNAK</sequence>
<evidence type="ECO:0000256" key="1">
    <source>
        <dbReference type="SAM" id="MobiDB-lite"/>
    </source>
</evidence>
<dbReference type="HOGENOM" id="CLU_3258217_0_0_11"/>
<evidence type="ECO:0000313" key="2">
    <source>
        <dbReference type="EMBL" id="BAC68515.1"/>
    </source>
</evidence>
<reference evidence="2 3" key="3">
    <citation type="journal article" date="2014" name="J. Ind. Microbiol. Biotechnol.">
        <title>Genome mining of the Streptomyces avermitilis genome and development of genome-minimized hosts for heterologous expression of biosynthetic gene clusters.</title>
        <authorList>
            <person name="Ikeda H."/>
            <person name="Shin-ya K."/>
            <person name="Omura S."/>
        </authorList>
    </citation>
    <scope>NUCLEOTIDE SEQUENCE [LARGE SCALE GENOMIC DNA]</scope>
    <source>
        <strain evidence="3">ATCC 31267 / DSM 46492 / JCM 5070 / NBRC 14893 / NCIMB 12804 / NRRL 8165 / MA-4680</strain>
    </source>
</reference>
<organism evidence="2 3">
    <name type="scientific">Streptomyces avermitilis (strain ATCC 31267 / DSM 46492 / JCM 5070 / NBRC 14893 / NCIMB 12804 / NRRL 8165 / MA-4680)</name>
    <dbReference type="NCBI Taxonomy" id="227882"/>
    <lineage>
        <taxon>Bacteria</taxon>
        <taxon>Bacillati</taxon>
        <taxon>Actinomycetota</taxon>
        <taxon>Actinomycetes</taxon>
        <taxon>Kitasatosporales</taxon>
        <taxon>Streptomycetaceae</taxon>
        <taxon>Streptomyces</taxon>
    </lineage>
</organism>
<evidence type="ECO:0000313" key="3">
    <source>
        <dbReference type="Proteomes" id="UP000000428"/>
    </source>
</evidence>
<protein>
    <submittedName>
        <fullName evidence="2">Uncharacterized protein</fullName>
    </submittedName>
</protein>
<dbReference type="Proteomes" id="UP000000428">
    <property type="component" value="Chromosome"/>
</dbReference>
<name>Q82PR7_STRAW</name>
<keyword evidence="3" id="KW-1185">Reference proteome</keyword>